<reference evidence="1 2" key="1">
    <citation type="submission" date="2010-01" db="EMBL/GenBank/DDBJ databases">
        <authorList>
            <person name="Weinstock G."/>
            <person name="Sodergren E."/>
            <person name="Clifton S."/>
            <person name="Fulton L."/>
            <person name="Fulton B."/>
            <person name="Courtney L."/>
            <person name="Fronick C."/>
            <person name="Harrison M."/>
            <person name="Strong C."/>
            <person name="Farmer C."/>
            <person name="Delahaunty K."/>
            <person name="Markovic C."/>
            <person name="Hall O."/>
            <person name="Minx P."/>
            <person name="Tomlinson C."/>
            <person name="Mitreva M."/>
            <person name="Nelson J."/>
            <person name="Hou S."/>
            <person name="Wollam A."/>
            <person name="Pepin K.H."/>
            <person name="Johnson M."/>
            <person name="Bhonagiri V."/>
            <person name="Nash W.E."/>
            <person name="Warren W."/>
            <person name="Chinwalla A."/>
            <person name="Mardis E.R."/>
            <person name="Wilson R.K."/>
        </authorList>
    </citation>
    <scope>NUCLEOTIDE SEQUENCE [LARGE SCALE GENOMIC DNA]</scope>
    <source>
        <strain evidence="1 2">DSM 13479</strain>
    </source>
</reference>
<dbReference type="Proteomes" id="UP000004968">
    <property type="component" value="Unassembled WGS sequence"/>
</dbReference>
<dbReference type="AlphaFoldDB" id="D3AMP6"/>
<comment type="caution">
    <text evidence="1">The sequence shown here is derived from an EMBL/GenBank/DDBJ whole genome shotgun (WGS) entry which is preliminary data.</text>
</comment>
<sequence>MHRKTASEQDAAEDIVSFCCMSCSDAIRVKRPAGRACPT</sequence>
<dbReference type="HOGENOM" id="CLU_3310971_0_0_9"/>
<protein>
    <submittedName>
        <fullName evidence="1">Uncharacterized protein</fullName>
    </submittedName>
</protein>
<organism evidence="1 2">
    <name type="scientific">Hungatella hathewayi DSM 13479</name>
    <dbReference type="NCBI Taxonomy" id="566550"/>
    <lineage>
        <taxon>Bacteria</taxon>
        <taxon>Bacillati</taxon>
        <taxon>Bacillota</taxon>
        <taxon>Clostridia</taxon>
        <taxon>Lachnospirales</taxon>
        <taxon>Lachnospiraceae</taxon>
        <taxon>Hungatella</taxon>
    </lineage>
</organism>
<dbReference type="EMBL" id="ACIO01000475">
    <property type="protein sequence ID" value="EFC96911.1"/>
    <property type="molecule type" value="Genomic_DNA"/>
</dbReference>
<evidence type="ECO:0000313" key="1">
    <source>
        <dbReference type="EMBL" id="EFC96911.1"/>
    </source>
</evidence>
<evidence type="ECO:0000313" key="2">
    <source>
        <dbReference type="Proteomes" id="UP000004968"/>
    </source>
</evidence>
<accession>D3AMP6</accession>
<proteinExistence type="predicted"/>
<name>D3AMP6_9FIRM</name>
<gene>
    <name evidence="1" type="ORF">CLOSTHATH_04896</name>
</gene>